<accession>Q0W857</accession>
<dbReference type="AlphaFoldDB" id="Q0W857"/>
<organism evidence="1 2">
    <name type="scientific">Methanocella arvoryzae (strain DSM 22066 / NBRC 105507 / MRE50)</name>
    <dbReference type="NCBI Taxonomy" id="351160"/>
    <lineage>
        <taxon>Archaea</taxon>
        <taxon>Methanobacteriati</taxon>
        <taxon>Methanobacteriota</taxon>
        <taxon>Stenosarchaea group</taxon>
        <taxon>Methanomicrobia</taxon>
        <taxon>Methanocellales</taxon>
        <taxon>Methanocellaceae</taxon>
        <taxon>Methanocella</taxon>
    </lineage>
</organism>
<dbReference type="Proteomes" id="UP000000663">
    <property type="component" value="Chromosome"/>
</dbReference>
<proteinExistence type="predicted"/>
<evidence type="ECO:0000313" key="2">
    <source>
        <dbReference type="Proteomes" id="UP000000663"/>
    </source>
</evidence>
<gene>
    <name evidence="1" type="ORF">LRC490</name>
</gene>
<sequence length="290" mass="31288">MIWRKCLLALLIIAILLAGTVQVAAWKAAKTKWVIGDIVYGNEVVLQKPSQTLFHQQTLATSDTEAIAIAFPAALSITGVAPAFQAGLTITQTSDAAILATDTGFYTANWCFNCFSNNGGWAVGDIAAMSPIRSASMVGSGLIWPYMNTPDPTAGYTVMRFKPYINSSESPGNISISPGAGLINNTVDNATSPTVVGTNNSTAAWKSKEPINYKTATKEQIRNASGLERMWRNANLANTVPKSYNGSVERPTWINPSPDVLKMADRNKVLNDSLNMTRPGEKAHTLFWDL</sequence>
<dbReference type="eggNOG" id="arCOG10873">
    <property type="taxonomic scope" value="Archaea"/>
</dbReference>
<name>Q0W857_METAR</name>
<keyword evidence="2" id="KW-1185">Reference proteome</keyword>
<protein>
    <submittedName>
        <fullName evidence="1">Uncharacterized protein</fullName>
    </submittedName>
</protein>
<dbReference type="KEGG" id="rci:LRC490"/>
<reference evidence="1 2" key="1">
    <citation type="journal article" date="2006" name="Science">
        <title>Genome of rice cluster I archaea -- the key methane producers in the rice rhizosphere.</title>
        <authorList>
            <person name="Erkel C."/>
            <person name="Kube M."/>
            <person name="Reinhardt R."/>
            <person name="Liesack W."/>
        </authorList>
    </citation>
    <scope>NUCLEOTIDE SEQUENCE [LARGE SCALE GENOMIC DNA]</scope>
    <source>
        <strain evidence="2">DSM 22066 / NBRC 105507 / MRE50</strain>
    </source>
</reference>
<evidence type="ECO:0000313" key="1">
    <source>
        <dbReference type="EMBL" id="CAJ35436.1"/>
    </source>
</evidence>
<dbReference type="EMBL" id="AM114193">
    <property type="protein sequence ID" value="CAJ35436.1"/>
    <property type="molecule type" value="Genomic_DNA"/>
</dbReference>